<comment type="similarity">
    <text evidence="2 10">Belongs to the UDP-glycosyltransferase family.</text>
</comment>
<comment type="caution">
    <text evidence="12">The sequence shown here is derived from an EMBL/GenBank/DDBJ whole genome shotgun (WGS) entry which is preliminary data.</text>
</comment>
<dbReference type="Gene3D" id="3.40.50.2000">
    <property type="entry name" value="Glycogen Phosphorylase B"/>
    <property type="match status" value="1"/>
</dbReference>
<dbReference type="Proteomes" id="UP001176961">
    <property type="component" value="Unassembled WGS sequence"/>
</dbReference>
<dbReference type="EC" id="2.4.1.17" evidence="11"/>
<keyword evidence="6" id="KW-0732">Signal</keyword>
<evidence type="ECO:0000256" key="1">
    <source>
        <dbReference type="ARBA" id="ARBA00004167"/>
    </source>
</evidence>
<evidence type="ECO:0000313" key="13">
    <source>
        <dbReference type="Proteomes" id="UP001176961"/>
    </source>
</evidence>
<comment type="catalytic activity">
    <reaction evidence="9 11">
        <text>glucuronate acceptor + UDP-alpha-D-glucuronate = acceptor beta-D-glucuronoside + UDP + H(+)</text>
        <dbReference type="Rhea" id="RHEA:21032"/>
        <dbReference type="ChEBI" id="CHEBI:15378"/>
        <dbReference type="ChEBI" id="CHEBI:58052"/>
        <dbReference type="ChEBI" id="CHEBI:58223"/>
        <dbReference type="ChEBI" id="CHEBI:132367"/>
        <dbReference type="ChEBI" id="CHEBI:132368"/>
        <dbReference type="EC" id="2.4.1.17"/>
    </reaction>
</comment>
<dbReference type="FunFam" id="3.40.50.2000:FF:000038">
    <property type="entry name" value="UDP-GlucuronosylTransferase"/>
    <property type="match status" value="1"/>
</dbReference>
<evidence type="ECO:0000256" key="3">
    <source>
        <dbReference type="ARBA" id="ARBA00022676"/>
    </source>
</evidence>
<dbReference type="GO" id="GO:0015020">
    <property type="term" value="F:glucuronosyltransferase activity"/>
    <property type="evidence" value="ECO:0007669"/>
    <property type="project" value="UniProtKB-EC"/>
</dbReference>
<dbReference type="InterPro" id="IPR002213">
    <property type="entry name" value="UDP_glucos_trans"/>
</dbReference>
<evidence type="ECO:0000256" key="4">
    <source>
        <dbReference type="ARBA" id="ARBA00022679"/>
    </source>
</evidence>
<dbReference type="CDD" id="cd03784">
    <property type="entry name" value="GT1_Gtf-like"/>
    <property type="match status" value="1"/>
</dbReference>
<evidence type="ECO:0000313" key="12">
    <source>
        <dbReference type="EMBL" id="CAJ0604435.1"/>
    </source>
</evidence>
<evidence type="ECO:0000256" key="2">
    <source>
        <dbReference type="ARBA" id="ARBA00009995"/>
    </source>
</evidence>
<keyword evidence="8 11" id="KW-0472">Membrane</keyword>
<dbReference type="SUPFAM" id="SSF53756">
    <property type="entry name" value="UDP-Glycosyltransferase/glycogen phosphorylase"/>
    <property type="match status" value="1"/>
</dbReference>
<organism evidence="12 13">
    <name type="scientific">Cylicocyclus nassatus</name>
    <name type="common">Nematode worm</name>
    <dbReference type="NCBI Taxonomy" id="53992"/>
    <lineage>
        <taxon>Eukaryota</taxon>
        <taxon>Metazoa</taxon>
        <taxon>Ecdysozoa</taxon>
        <taxon>Nematoda</taxon>
        <taxon>Chromadorea</taxon>
        <taxon>Rhabditida</taxon>
        <taxon>Rhabditina</taxon>
        <taxon>Rhabditomorpha</taxon>
        <taxon>Strongyloidea</taxon>
        <taxon>Strongylidae</taxon>
        <taxon>Cylicocyclus</taxon>
    </lineage>
</organism>
<reference evidence="12" key="1">
    <citation type="submission" date="2023-07" db="EMBL/GenBank/DDBJ databases">
        <authorList>
            <consortium name="CYATHOMIX"/>
        </authorList>
    </citation>
    <scope>NUCLEOTIDE SEQUENCE</scope>
    <source>
        <strain evidence="12">N/A</strain>
    </source>
</reference>
<proteinExistence type="inferred from homology"/>
<dbReference type="AlphaFoldDB" id="A0AA36H5F7"/>
<evidence type="ECO:0000256" key="5">
    <source>
        <dbReference type="ARBA" id="ARBA00022692"/>
    </source>
</evidence>
<keyword evidence="3 10" id="KW-0328">Glycosyltransferase</keyword>
<dbReference type="Pfam" id="PF00201">
    <property type="entry name" value="UDPGT"/>
    <property type="match status" value="1"/>
</dbReference>
<protein>
    <recommendedName>
        <fullName evidence="11">UDP-glucuronosyltransferase</fullName>
        <ecNumber evidence="11">2.4.1.17</ecNumber>
    </recommendedName>
</protein>
<keyword evidence="5 11" id="KW-0812">Transmembrane</keyword>
<evidence type="ECO:0000256" key="11">
    <source>
        <dbReference type="RuleBase" id="RU362059"/>
    </source>
</evidence>
<evidence type="ECO:0000256" key="8">
    <source>
        <dbReference type="ARBA" id="ARBA00023136"/>
    </source>
</evidence>
<name>A0AA36H5F7_CYLNA</name>
<keyword evidence="4 10" id="KW-0808">Transferase</keyword>
<keyword evidence="7 11" id="KW-1133">Transmembrane helix</keyword>
<feature type="transmembrane region" description="Helical" evidence="11">
    <location>
        <begin position="290"/>
        <end position="311"/>
    </location>
</feature>
<evidence type="ECO:0000256" key="9">
    <source>
        <dbReference type="ARBA" id="ARBA00047475"/>
    </source>
</evidence>
<sequence>MNMFDRLKNVIDTQISKMFLQQMYEKGISVFRAKFGQQFKGYDELLTQASYVLTNSNPYIDFPRPMLHKTVPIGGITISLDRKKTALNETWNTILSERRYTVLISFGTVSKAAFMPEKYKKGLLEVFKSMQDTTFLWKYEGTEIDLANIPNVYLNTWFPQYALLSDNRLTAFITHAGLGSVTEAAFLGKPTIFIPVFSDQARNAKMMVRHRGGILMSKFDLEHPSKLRENLRLIINDPSYAENAKRLSDLLLNQPFTAKELAVKHCEFAARFGRTTNLDAYGRHLSFVQYYLIDVFSIIGLILSVVLFLTFKIVNTLLLNTQKTK</sequence>
<comment type="subcellular location">
    <subcellularLocation>
        <location evidence="1 11">Membrane</location>
        <topology evidence="1 11">Single-pass membrane protein</topology>
    </subcellularLocation>
</comment>
<dbReference type="PANTHER" id="PTHR48043:SF23">
    <property type="entry name" value="UDP-GLUCURONOSYLTRANSFERASE"/>
    <property type="match status" value="1"/>
</dbReference>
<evidence type="ECO:0000256" key="6">
    <source>
        <dbReference type="ARBA" id="ARBA00022729"/>
    </source>
</evidence>
<dbReference type="EMBL" id="CATQJL010000305">
    <property type="protein sequence ID" value="CAJ0604435.1"/>
    <property type="molecule type" value="Genomic_DNA"/>
</dbReference>
<dbReference type="PANTHER" id="PTHR48043">
    <property type="entry name" value="EG:EG0003.4 PROTEIN-RELATED"/>
    <property type="match status" value="1"/>
</dbReference>
<dbReference type="GO" id="GO:0016020">
    <property type="term" value="C:membrane"/>
    <property type="evidence" value="ECO:0007669"/>
    <property type="project" value="UniProtKB-SubCell"/>
</dbReference>
<accession>A0AA36H5F7</accession>
<dbReference type="InterPro" id="IPR050271">
    <property type="entry name" value="UDP-glycosyltransferase"/>
</dbReference>
<keyword evidence="13" id="KW-1185">Reference proteome</keyword>
<evidence type="ECO:0000256" key="7">
    <source>
        <dbReference type="ARBA" id="ARBA00022989"/>
    </source>
</evidence>
<dbReference type="PROSITE" id="PS00375">
    <property type="entry name" value="UDPGT"/>
    <property type="match status" value="1"/>
</dbReference>
<evidence type="ECO:0000256" key="10">
    <source>
        <dbReference type="RuleBase" id="RU003718"/>
    </source>
</evidence>
<dbReference type="InterPro" id="IPR035595">
    <property type="entry name" value="UDP_glycos_trans_CS"/>
</dbReference>
<gene>
    <name evidence="12" type="ORF">CYNAS_LOCUS16418</name>
</gene>